<dbReference type="AlphaFoldDB" id="B9M7U3"/>
<proteinExistence type="predicted"/>
<dbReference type="RefSeq" id="WP_012645130.1">
    <property type="nucleotide sequence ID" value="NC_011979.1"/>
</dbReference>
<dbReference type="KEGG" id="geo:Geob_0024"/>
<keyword evidence="1" id="KW-0732">Signal</keyword>
<protein>
    <recommendedName>
        <fullName evidence="4">DUF4440 domain-containing protein</fullName>
    </recommendedName>
</protein>
<dbReference type="HOGENOM" id="CLU_141547_0_0_7"/>
<keyword evidence="3" id="KW-1185">Reference proteome</keyword>
<gene>
    <name evidence="2" type="ordered locus">Geob_0024</name>
</gene>
<name>B9M7U3_GEODF</name>
<feature type="chain" id="PRO_5002888860" description="DUF4440 domain-containing protein" evidence="1">
    <location>
        <begin position="23"/>
        <end position="157"/>
    </location>
</feature>
<dbReference type="EMBL" id="CP001390">
    <property type="protein sequence ID" value="ACM18401.1"/>
    <property type="molecule type" value="Genomic_DNA"/>
</dbReference>
<evidence type="ECO:0000313" key="2">
    <source>
        <dbReference type="EMBL" id="ACM18401.1"/>
    </source>
</evidence>
<dbReference type="OrthoDB" id="5397870at2"/>
<reference evidence="2 3" key="1">
    <citation type="submission" date="2009-01" db="EMBL/GenBank/DDBJ databases">
        <title>Complete sequence of Geobacter sp. FRC-32.</title>
        <authorList>
            <consortium name="US DOE Joint Genome Institute"/>
            <person name="Lucas S."/>
            <person name="Copeland A."/>
            <person name="Lapidus A."/>
            <person name="Glavina del Rio T."/>
            <person name="Dalin E."/>
            <person name="Tice H."/>
            <person name="Bruce D."/>
            <person name="Goodwin L."/>
            <person name="Pitluck S."/>
            <person name="Saunders E."/>
            <person name="Brettin T."/>
            <person name="Detter J.C."/>
            <person name="Han C."/>
            <person name="Larimer F."/>
            <person name="Land M."/>
            <person name="Hauser L."/>
            <person name="Kyrpides N."/>
            <person name="Ovchinnikova G."/>
            <person name="Kostka J."/>
            <person name="Richardson P."/>
        </authorList>
    </citation>
    <scope>NUCLEOTIDE SEQUENCE [LARGE SCALE GENOMIC DNA]</scope>
    <source>
        <strain evidence="3">DSM 22248 / JCM 15807 / FRC-32</strain>
    </source>
</reference>
<sequence length="157" mass="17466">MRPFILMLTVILSLACFSPAPAKTPYLSAEELQAEAQKGFGEILDLWRDGRYDQLFDRTVAGKGSKEQFVRKLATAAKKPACCWEKMQEVKVSVKNDYTVTLRAKVGMEGEAAGTDHVTKSFKLQKEEGVWCISQADIFSLAGEGRKTSKKRTAKNN</sequence>
<organism evidence="2 3">
    <name type="scientific">Geotalea daltonii (strain DSM 22248 / JCM 15807 / FRC-32)</name>
    <name type="common">Geobacter daltonii</name>
    <dbReference type="NCBI Taxonomy" id="316067"/>
    <lineage>
        <taxon>Bacteria</taxon>
        <taxon>Pseudomonadati</taxon>
        <taxon>Thermodesulfobacteriota</taxon>
        <taxon>Desulfuromonadia</taxon>
        <taxon>Geobacterales</taxon>
        <taxon>Geobacteraceae</taxon>
        <taxon>Geotalea</taxon>
    </lineage>
</organism>
<accession>B9M7U3</accession>
<dbReference type="PROSITE" id="PS51257">
    <property type="entry name" value="PROKAR_LIPOPROTEIN"/>
    <property type="match status" value="1"/>
</dbReference>
<evidence type="ECO:0008006" key="4">
    <source>
        <dbReference type="Google" id="ProtNLM"/>
    </source>
</evidence>
<evidence type="ECO:0000256" key="1">
    <source>
        <dbReference type="SAM" id="SignalP"/>
    </source>
</evidence>
<dbReference type="STRING" id="316067.Geob_0024"/>
<dbReference type="Proteomes" id="UP000007721">
    <property type="component" value="Chromosome"/>
</dbReference>
<feature type="signal peptide" evidence="1">
    <location>
        <begin position="1"/>
        <end position="22"/>
    </location>
</feature>
<evidence type="ECO:0000313" key="3">
    <source>
        <dbReference type="Proteomes" id="UP000007721"/>
    </source>
</evidence>